<dbReference type="KEGG" id="mmob:F6R98_12065"/>
<keyword evidence="2" id="KW-0378">Hydrolase</keyword>
<dbReference type="RefSeq" id="WP_153249244.1">
    <property type="nucleotide sequence ID" value="NZ_CP044205.1"/>
</dbReference>
<protein>
    <submittedName>
        <fullName evidence="4">NUDIX domain-containing protein</fullName>
    </submittedName>
</protein>
<gene>
    <name evidence="4" type="ORF">F6R98_12065</name>
</gene>
<evidence type="ECO:0000313" key="4">
    <source>
        <dbReference type="EMBL" id="QFY43263.1"/>
    </source>
</evidence>
<dbReference type="GO" id="GO:0016787">
    <property type="term" value="F:hydrolase activity"/>
    <property type="evidence" value="ECO:0007669"/>
    <property type="project" value="UniProtKB-KW"/>
</dbReference>
<reference evidence="4 5" key="1">
    <citation type="submission" date="2019-09" db="EMBL/GenBank/DDBJ databases">
        <title>Ecophysiology of the spiral-shaped methanotroph Methylospira mobilis as revealed by the complete genome sequence.</title>
        <authorList>
            <person name="Oshkin I.Y."/>
            <person name="Dedysh S.N."/>
            <person name="Miroshnikov K."/>
            <person name="Danilova O.V."/>
            <person name="Hakobyan A."/>
            <person name="Liesack W."/>
        </authorList>
    </citation>
    <scope>NUCLEOTIDE SEQUENCE [LARGE SCALE GENOMIC DNA]</scope>
    <source>
        <strain evidence="4 5">Shm1</strain>
    </source>
</reference>
<dbReference type="PANTHER" id="PTHR43046:SF2">
    <property type="entry name" value="8-OXO-DGTP DIPHOSPHATASE-RELATED"/>
    <property type="match status" value="1"/>
</dbReference>
<evidence type="ECO:0000256" key="2">
    <source>
        <dbReference type="ARBA" id="ARBA00022801"/>
    </source>
</evidence>
<dbReference type="InParanoid" id="A0A5Q0BHG0"/>
<proteinExistence type="predicted"/>
<dbReference type="SUPFAM" id="SSF55811">
    <property type="entry name" value="Nudix"/>
    <property type="match status" value="1"/>
</dbReference>
<dbReference type="Proteomes" id="UP000325755">
    <property type="component" value="Chromosome"/>
</dbReference>
<keyword evidence="5" id="KW-1185">Reference proteome</keyword>
<dbReference type="Pfam" id="PF00293">
    <property type="entry name" value="NUDIX"/>
    <property type="match status" value="1"/>
</dbReference>
<dbReference type="InterPro" id="IPR020476">
    <property type="entry name" value="Nudix_hydrolase"/>
</dbReference>
<dbReference type="AlphaFoldDB" id="A0A5Q0BHG0"/>
<evidence type="ECO:0000259" key="3">
    <source>
        <dbReference type="PROSITE" id="PS51462"/>
    </source>
</evidence>
<dbReference type="PROSITE" id="PS51462">
    <property type="entry name" value="NUDIX"/>
    <property type="match status" value="1"/>
</dbReference>
<name>A0A5Q0BHG0_9GAMM</name>
<dbReference type="OrthoDB" id="9800065at2"/>
<comment type="cofactor">
    <cofactor evidence="1">
        <name>Mg(2+)</name>
        <dbReference type="ChEBI" id="CHEBI:18420"/>
    </cofactor>
</comment>
<sequence length="154" mass="17295">MNAESYLMGVRRKFGQGLLLNPSVAAVVLDESKRLLLQEKFNEAWSLPAGAIESGESPREAVIREVWEDTGYNVTVKSIIDVFGGREFRYTYPNGDRIEYAVTLFHCEITSGDSPFIDTETKSIRYFSENEMPALALPYPIAALFLKDSYSTPP</sequence>
<dbReference type="PRINTS" id="PR00502">
    <property type="entry name" value="NUDIXFAMILY"/>
</dbReference>
<dbReference type="InterPro" id="IPR000086">
    <property type="entry name" value="NUDIX_hydrolase_dom"/>
</dbReference>
<dbReference type="PANTHER" id="PTHR43046">
    <property type="entry name" value="GDP-MANNOSE MANNOSYL HYDROLASE"/>
    <property type="match status" value="1"/>
</dbReference>
<feature type="domain" description="Nudix hydrolase" evidence="3">
    <location>
        <begin position="19"/>
        <end position="150"/>
    </location>
</feature>
<evidence type="ECO:0000256" key="1">
    <source>
        <dbReference type="ARBA" id="ARBA00001946"/>
    </source>
</evidence>
<dbReference type="Gene3D" id="3.90.79.10">
    <property type="entry name" value="Nucleoside Triphosphate Pyrophosphohydrolase"/>
    <property type="match status" value="1"/>
</dbReference>
<evidence type="ECO:0000313" key="5">
    <source>
        <dbReference type="Proteomes" id="UP000325755"/>
    </source>
</evidence>
<organism evidence="4 5">
    <name type="scientific">Candidatus Methylospira mobilis</name>
    <dbReference type="NCBI Taxonomy" id="1808979"/>
    <lineage>
        <taxon>Bacteria</taxon>
        <taxon>Pseudomonadati</taxon>
        <taxon>Pseudomonadota</taxon>
        <taxon>Gammaproteobacteria</taxon>
        <taxon>Methylococcales</taxon>
        <taxon>Methylococcaceae</taxon>
        <taxon>Candidatus Methylospira</taxon>
    </lineage>
</organism>
<accession>A0A5Q0BHG0</accession>
<dbReference type="EMBL" id="CP044205">
    <property type="protein sequence ID" value="QFY43263.1"/>
    <property type="molecule type" value="Genomic_DNA"/>
</dbReference>
<dbReference type="InterPro" id="IPR015797">
    <property type="entry name" value="NUDIX_hydrolase-like_dom_sf"/>
</dbReference>